<dbReference type="InterPro" id="IPR014772">
    <property type="entry name" value="Munc13_dom-2"/>
</dbReference>
<dbReference type="PROSITE" id="PS50004">
    <property type="entry name" value="C2"/>
    <property type="match status" value="2"/>
</dbReference>
<dbReference type="PROSITE" id="PS51259">
    <property type="entry name" value="MHD2"/>
    <property type="match status" value="1"/>
</dbReference>
<dbReference type="OrthoDB" id="7976202at2759"/>
<proteinExistence type="predicted"/>
<keyword evidence="11" id="KW-1185">Reference proteome</keyword>
<dbReference type="GO" id="GO:0099503">
    <property type="term" value="C:secretory vesicle"/>
    <property type="evidence" value="ECO:0007669"/>
    <property type="project" value="TreeGrafter"/>
</dbReference>
<keyword evidence="5" id="KW-0967">Endosome</keyword>
<dbReference type="InterPro" id="IPR000008">
    <property type="entry name" value="C2_dom"/>
</dbReference>
<comment type="subcellular location">
    <subcellularLocation>
        <location evidence="1">Cytoplasm</location>
    </subcellularLocation>
    <subcellularLocation>
        <location evidence="2">Late endosome</location>
    </subcellularLocation>
</comment>
<dbReference type="GO" id="GO:0005770">
    <property type="term" value="C:late endosome"/>
    <property type="evidence" value="ECO:0007669"/>
    <property type="project" value="UniProtKB-SubCell"/>
</dbReference>
<feature type="region of interest" description="Disordered" evidence="6">
    <location>
        <begin position="17"/>
        <end position="43"/>
    </location>
</feature>
<sequence length="1089" mass="124303">MSNNYILDHKVQRRKRDDRFNDDLDANAPPVNYRCSTENSPRKSQRFAKILEPGLEKLGDDLYSEVLHTLSQTLNPKGKESKKAASLVEHLQQAFNIDGRAHKKLFDAVQQRTTPLVANVEVIEAKDLRGKDANGLSDPYCRLFVSPKQKFTTTVKPATLTPVWKEHFTIPVKSYQDGILTFEVWDYDDPEESISDKMNKIKEVKSARGIKNFMKEIAFSASTGKEPGDFMGSLKMPLKNIPSDGFENWFQLDYFSIDFHAKPGQIYLRVIIAPEKDKTVVTKEYRRILQVLVIHELKQNDEKNIPWGGELSEHSECILKQLRLQGALRCCDINLAKFYVYTHAHYDHCLNAKLFPAILSAIVESQKYEEISADDMKIFWIAAETFLDNFYDFMLNNFGCIFKNLPGATQAYHLLSSLELLKDMSLLAEDSGRHSGNKITKEFIIQKAEESISAGAEELFNSIYNNATGENCEAVALLKTGEYLIADLSKREGLLDMVSKEFLGVHYCDLTYRMYDKKYGECIKSFLDKLGTNKPSPMGSQEEIKSSQENDAMGKNLFELYHKVKLFSESSGDMVDTEGLSIKESYHKWFHSSVGHWLEEAWREAYQRMERAVQLDVLRPVSNCGDESKLTTSAVDTKLIFTQIIKFWDQLAWSCPEDCFTFIMKLLDDFCKCIINYNELMTQKINQLKRNEGVKFQLYDELCYAINNIEHIAGEMTQISKRLGTEKILNELEKVTGSQAARCQRTLELVLENVYANIASNTCKIIEKLGSQMHPAIVSLLVEDVDATIQEGSKLCEYLDKSLGILIDKTLSECFNKIFAVIWEKTSSALKSVTLENVEKQRPEVYFQKIQRIMEEVQHMFFPDGLTVVGSASSHNADLQEVEALTKIHGAPSADLMLLYAKERLQQQGAMKTKIIVEHGVLTFRTAYCEENETLHIEILNCRDLKPYDSNGLDDPYVKFHIIPHEKYPNIKKKTAVKKKTLFPLFDETFVIPLTRKERSLGGIIRFAVKDYDLFGKNDFIGEAFQALESVRSKSPDTELQVLPQTSITLSKPDRELESMLQSLETRIYDPLALKFARKERAKQAGANA</sequence>
<dbReference type="InterPro" id="IPR014770">
    <property type="entry name" value="Munc13_1"/>
</dbReference>
<evidence type="ECO:0000313" key="10">
    <source>
        <dbReference type="EMBL" id="CAG7662165.1"/>
    </source>
</evidence>
<evidence type="ECO:0000256" key="3">
    <source>
        <dbReference type="ARBA" id="ARBA00022483"/>
    </source>
</evidence>
<dbReference type="SMART" id="SM00239">
    <property type="entry name" value="C2"/>
    <property type="match status" value="2"/>
</dbReference>
<feature type="domain" description="MHD2" evidence="9">
    <location>
        <begin position="789"/>
        <end position="900"/>
    </location>
</feature>
<dbReference type="PROSITE" id="PS51258">
    <property type="entry name" value="MHD1"/>
    <property type="match status" value="1"/>
</dbReference>
<keyword evidence="3" id="KW-0268">Exocytosis</keyword>
<feature type="domain" description="C2" evidence="7">
    <location>
        <begin position="918"/>
        <end position="1041"/>
    </location>
</feature>
<dbReference type="Pfam" id="PF00168">
    <property type="entry name" value="C2"/>
    <property type="match status" value="2"/>
</dbReference>
<evidence type="ECO:0000259" key="7">
    <source>
        <dbReference type="PROSITE" id="PS50004"/>
    </source>
</evidence>
<dbReference type="PANTHER" id="PTHR45999">
    <property type="entry name" value="UNC-13-4A, ISOFORM B"/>
    <property type="match status" value="1"/>
</dbReference>
<evidence type="ECO:0000259" key="9">
    <source>
        <dbReference type="PROSITE" id="PS51259"/>
    </source>
</evidence>
<dbReference type="InterPro" id="IPR052095">
    <property type="entry name" value="UNC-13_domain"/>
</dbReference>
<dbReference type="AlphaFoldDB" id="A0A8J2NM70"/>
<reference evidence="10" key="1">
    <citation type="submission" date="2021-06" db="EMBL/GenBank/DDBJ databases">
        <authorList>
            <person name="Hodson N. C."/>
            <person name="Mongue J. A."/>
            <person name="Jaron S. K."/>
        </authorList>
    </citation>
    <scope>NUCLEOTIDE SEQUENCE</scope>
</reference>
<organism evidence="10 11">
    <name type="scientific">Allacma fusca</name>
    <dbReference type="NCBI Taxonomy" id="39272"/>
    <lineage>
        <taxon>Eukaryota</taxon>
        <taxon>Metazoa</taxon>
        <taxon>Ecdysozoa</taxon>
        <taxon>Arthropoda</taxon>
        <taxon>Hexapoda</taxon>
        <taxon>Collembola</taxon>
        <taxon>Symphypleona</taxon>
        <taxon>Sminthuridae</taxon>
        <taxon>Allacma</taxon>
    </lineage>
</organism>
<dbReference type="Proteomes" id="UP000708208">
    <property type="component" value="Unassembled WGS sequence"/>
</dbReference>
<keyword evidence="4" id="KW-0963">Cytoplasm</keyword>
<protein>
    <submittedName>
        <fullName evidence="10">Uncharacterized protein</fullName>
    </submittedName>
</protein>
<evidence type="ECO:0000256" key="2">
    <source>
        <dbReference type="ARBA" id="ARBA00004603"/>
    </source>
</evidence>
<comment type="caution">
    <text evidence="10">The sequence shown here is derived from an EMBL/GenBank/DDBJ whole genome shotgun (WGS) entry which is preliminary data.</text>
</comment>
<name>A0A8J2NM70_9HEXA</name>
<evidence type="ECO:0000259" key="8">
    <source>
        <dbReference type="PROSITE" id="PS51258"/>
    </source>
</evidence>
<evidence type="ECO:0000256" key="4">
    <source>
        <dbReference type="ARBA" id="ARBA00022490"/>
    </source>
</evidence>
<evidence type="ECO:0000256" key="6">
    <source>
        <dbReference type="SAM" id="MobiDB-lite"/>
    </source>
</evidence>
<gene>
    <name evidence="10" type="ORF">AFUS01_LOCUS1437</name>
</gene>
<evidence type="ECO:0000256" key="5">
    <source>
        <dbReference type="ARBA" id="ARBA00022753"/>
    </source>
</evidence>
<dbReference type="PANTHER" id="PTHR45999:SF4">
    <property type="entry name" value="UNC-13-4A, ISOFORM B"/>
    <property type="match status" value="1"/>
</dbReference>
<evidence type="ECO:0000313" key="11">
    <source>
        <dbReference type="Proteomes" id="UP000708208"/>
    </source>
</evidence>
<dbReference type="EMBL" id="CAJVCH010007971">
    <property type="protein sequence ID" value="CAG7662165.1"/>
    <property type="molecule type" value="Genomic_DNA"/>
</dbReference>
<evidence type="ECO:0000256" key="1">
    <source>
        <dbReference type="ARBA" id="ARBA00004496"/>
    </source>
</evidence>
<feature type="domain" description="C2" evidence="7">
    <location>
        <begin position="97"/>
        <end position="221"/>
    </location>
</feature>
<accession>A0A8J2NM70</accession>
<dbReference type="GO" id="GO:0006887">
    <property type="term" value="P:exocytosis"/>
    <property type="evidence" value="ECO:0007669"/>
    <property type="project" value="UniProtKB-KW"/>
</dbReference>
<feature type="domain" description="MHD1" evidence="8">
    <location>
        <begin position="558"/>
        <end position="681"/>
    </location>
</feature>